<accession>A0A3A8EGC8</accession>
<evidence type="ECO:0000259" key="1">
    <source>
        <dbReference type="Pfam" id="PF00534"/>
    </source>
</evidence>
<comment type="caution">
    <text evidence="3">The sequence shown here is derived from an EMBL/GenBank/DDBJ whole genome shotgun (WGS) entry which is preliminary data.</text>
</comment>
<keyword evidence="3" id="KW-0808">Transferase</keyword>
<proteinExistence type="predicted"/>
<dbReference type="GO" id="GO:1901135">
    <property type="term" value="P:carbohydrate derivative metabolic process"/>
    <property type="evidence" value="ECO:0007669"/>
    <property type="project" value="UniProtKB-ARBA"/>
</dbReference>
<dbReference type="InterPro" id="IPR001296">
    <property type="entry name" value="Glyco_trans_1"/>
</dbReference>
<protein>
    <submittedName>
        <fullName evidence="3">Glycosyltransferase</fullName>
    </submittedName>
</protein>
<dbReference type="Gene3D" id="3.40.50.2000">
    <property type="entry name" value="Glycogen Phosphorylase B"/>
    <property type="match status" value="2"/>
</dbReference>
<evidence type="ECO:0000313" key="4">
    <source>
        <dbReference type="Proteomes" id="UP000269001"/>
    </source>
</evidence>
<dbReference type="SUPFAM" id="SSF53756">
    <property type="entry name" value="UDP-Glycosyltransferase/glycogen phosphorylase"/>
    <property type="match status" value="1"/>
</dbReference>
<dbReference type="Pfam" id="PF00534">
    <property type="entry name" value="Glycos_transf_1"/>
    <property type="match status" value="1"/>
</dbReference>
<feature type="domain" description="Glycosyltransferase subfamily 4-like N-terminal" evidence="2">
    <location>
        <begin position="17"/>
        <end position="179"/>
    </location>
</feature>
<name>A0A3A8EGC8_9GAMM</name>
<dbReference type="GO" id="GO:0016757">
    <property type="term" value="F:glycosyltransferase activity"/>
    <property type="evidence" value="ECO:0007669"/>
    <property type="project" value="InterPro"/>
</dbReference>
<feature type="domain" description="Glycosyl transferase family 1" evidence="1">
    <location>
        <begin position="184"/>
        <end position="323"/>
    </location>
</feature>
<dbReference type="InterPro" id="IPR028098">
    <property type="entry name" value="Glyco_trans_4-like_N"/>
</dbReference>
<evidence type="ECO:0000259" key="2">
    <source>
        <dbReference type="Pfam" id="PF13439"/>
    </source>
</evidence>
<dbReference type="EMBL" id="RAXU01000011">
    <property type="protein sequence ID" value="RKG33168.1"/>
    <property type="molecule type" value="Genomic_DNA"/>
</dbReference>
<gene>
    <name evidence="3" type="ORF">D7V21_10095</name>
</gene>
<dbReference type="PANTHER" id="PTHR12526:SF630">
    <property type="entry name" value="GLYCOSYLTRANSFERASE"/>
    <property type="match status" value="1"/>
</dbReference>
<dbReference type="PANTHER" id="PTHR12526">
    <property type="entry name" value="GLYCOSYLTRANSFERASE"/>
    <property type="match status" value="1"/>
</dbReference>
<evidence type="ECO:0000313" key="3">
    <source>
        <dbReference type="EMBL" id="RKG33168.1"/>
    </source>
</evidence>
<dbReference type="Proteomes" id="UP000269001">
    <property type="component" value="Unassembled WGS sequence"/>
</dbReference>
<reference evidence="3 4" key="1">
    <citation type="submission" date="2018-09" db="EMBL/GenBank/DDBJ databases">
        <title>The draft genome of Acinetobacter spp. strains.</title>
        <authorList>
            <person name="Qin J."/>
            <person name="Feng Y."/>
            <person name="Zong Z."/>
        </authorList>
    </citation>
    <scope>NUCLEOTIDE SEQUENCE [LARGE SCALE GENOMIC DNA]</scope>
    <source>
        <strain evidence="3 4">WCHAc060096</strain>
    </source>
</reference>
<sequence length="360" mass="41250">MLKVCFVVHTFDKKDRGGVLKVVSDLANNFVKNNIDVKIISFGTVTDPAFNLDPRIELLALNLAQYNTTFYNGMAKFKWFFTSYNIIKKYISEMRSSVWITSSPPISLLFSYLKYKFGLKVIGCDHTSTLYRKSVFVQWVRNKILKNINLMVALTPEDQQFYNKHGINAVYIPNSIDLSSIIPSANSRKFALYVGRFSEEKQPIKAIEIFVRSGLYKRGLKLRMYGTGYLEKDVREFINKNNYNDIVEVIINVSNPDLIYKDACVLLMTSKTEGFPMVLLEAIARNVPCISFDCPYGPRNIIINGENGYLINPNRADEFSMVLSTLSKSFDFNNLEISGSLQRFDSDIILKKWVKIIKTI</sequence>
<organism evidence="3 4">
    <name type="scientific">Acinetobacter guerrae</name>
    <dbReference type="NCBI Taxonomy" id="1843371"/>
    <lineage>
        <taxon>Bacteria</taxon>
        <taxon>Pseudomonadati</taxon>
        <taxon>Pseudomonadota</taxon>
        <taxon>Gammaproteobacteria</taxon>
        <taxon>Moraxellales</taxon>
        <taxon>Moraxellaceae</taxon>
        <taxon>Acinetobacter</taxon>
    </lineage>
</organism>
<dbReference type="AlphaFoldDB" id="A0A3A8EGC8"/>
<keyword evidence="4" id="KW-1185">Reference proteome</keyword>
<dbReference type="Pfam" id="PF13439">
    <property type="entry name" value="Glyco_transf_4"/>
    <property type="match status" value="1"/>
</dbReference>
<dbReference type="RefSeq" id="WP_120370381.1">
    <property type="nucleotide sequence ID" value="NZ_BKYM01000057.1"/>
</dbReference>